<evidence type="ECO:0000256" key="9">
    <source>
        <dbReference type="ARBA" id="ARBA00022840"/>
    </source>
</evidence>
<dbReference type="AlphaFoldDB" id="A0A9D9DG81"/>
<dbReference type="CDD" id="cd02165">
    <property type="entry name" value="NMNAT"/>
    <property type="match status" value="1"/>
</dbReference>
<dbReference type="Pfam" id="PF01467">
    <property type="entry name" value="CTP_transf_like"/>
    <property type="match status" value="1"/>
</dbReference>
<evidence type="ECO:0000256" key="2">
    <source>
        <dbReference type="ARBA" id="ARBA00005019"/>
    </source>
</evidence>
<evidence type="ECO:0000256" key="14">
    <source>
        <dbReference type="HAMAP-Rule" id="MF_00244"/>
    </source>
</evidence>
<dbReference type="HAMAP" id="MF_00244">
    <property type="entry name" value="NaMN_adenylyltr"/>
    <property type="match status" value="1"/>
</dbReference>
<dbReference type="InterPro" id="IPR005248">
    <property type="entry name" value="NadD/NMNAT"/>
</dbReference>
<dbReference type="GO" id="GO:0046872">
    <property type="term" value="F:metal ion binding"/>
    <property type="evidence" value="ECO:0007669"/>
    <property type="project" value="UniProtKB-KW"/>
</dbReference>
<evidence type="ECO:0000256" key="10">
    <source>
        <dbReference type="ARBA" id="ARBA00023004"/>
    </source>
</evidence>
<dbReference type="GO" id="GO:0008803">
    <property type="term" value="F:bis(5'-nucleosyl)-tetraphosphatase (symmetrical) activity"/>
    <property type="evidence" value="ECO:0007669"/>
    <property type="project" value="UniProtKB-EC"/>
</dbReference>
<protein>
    <recommendedName>
        <fullName evidence="14">Probable nicotinate-nucleotide adenylyltransferase</fullName>
        <ecNumber evidence="14">2.7.7.18</ecNumber>
    </recommendedName>
    <alternativeName>
        <fullName evidence="14">Deamido-NAD(+) diphosphorylase</fullName>
    </alternativeName>
    <alternativeName>
        <fullName evidence="14">Deamido-NAD(+) pyrophosphorylase</fullName>
    </alternativeName>
    <alternativeName>
        <fullName evidence="14">Nicotinate mononucleotide adenylyltransferase</fullName>
        <shortName evidence="14">NaMN adenylyltransferase</shortName>
    </alternativeName>
</protein>
<proteinExistence type="inferred from homology"/>
<keyword evidence="10" id="KW-0408">Iron</keyword>
<comment type="catalytic activity">
    <reaction evidence="12 14">
        <text>nicotinate beta-D-ribonucleotide + ATP + H(+) = deamido-NAD(+) + diphosphate</text>
        <dbReference type="Rhea" id="RHEA:22860"/>
        <dbReference type="ChEBI" id="CHEBI:15378"/>
        <dbReference type="ChEBI" id="CHEBI:30616"/>
        <dbReference type="ChEBI" id="CHEBI:33019"/>
        <dbReference type="ChEBI" id="CHEBI:57502"/>
        <dbReference type="ChEBI" id="CHEBI:58437"/>
        <dbReference type="EC" id="2.7.7.18"/>
    </reaction>
</comment>
<dbReference type="InterPro" id="IPR003607">
    <property type="entry name" value="HD/PDEase_dom"/>
</dbReference>
<dbReference type="InterPro" id="IPR004821">
    <property type="entry name" value="Cyt_trans-like"/>
</dbReference>
<dbReference type="GO" id="GO:0009435">
    <property type="term" value="P:NAD+ biosynthetic process"/>
    <property type="evidence" value="ECO:0007669"/>
    <property type="project" value="UniProtKB-UniRule"/>
</dbReference>
<keyword evidence="4 14" id="KW-0808">Transferase</keyword>
<keyword evidence="6" id="KW-0479">Metal-binding</keyword>
<evidence type="ECO:0000256" key="8">
    <source>
        <dbReference type="ARBA" id="ARBA00022801"/>
    </source>
</evidence>
<reference evidence="16" key="1">
    <citation type="submission" date="2020-10" db="EMBL/GenBank/DDBJ databases">
        <authorList>
            <person name="Gilroy R."/>
        </authorList>
    </citation>
    <scope>NUCLEOTIDE SEQUENCE</scope>
    <source>
        <strain evidence="16">17113</strain>
    </source>
</reference>
<dbReference type="EC" id="2.7.7.18" evidence="14"/>
<comment type="function">
    <text evidence="1 14">Catalyzes the reversible adenylation of nicotinate mononucleotide (NaMN) to nicotinic acid adenine dinucleotide (NaAD).</text>
</comment>
<dbReference type="PANTHER" id="PTHR39321">
    <property type="entry name" value="NICOTINATE-NUCLEOTIDE ADENYLYLTRANSFERASE-RELATED"/>
    <property type="match status" value="1"/>
</dbReference>
<dbReference type="GO" id="GO:0005524">
    <property type="term" value="F:ATP binding"/>
    <property type="evidence" value="ECO:0007669"/>
    <property type="project" value="UniProtKB-KW"/>
</dbReference>
<evidence type="ECO:0000256" key="7">
    <source>
        <dbReference type="ARBA" id="ARBA00022741"/>
    </source>
</evidence>
<name>A0A9D9DG81_9FIRM</name>
<evidence type="ECO:0000256" key="4">
    <source>
        <dbReference type="ARBA" id="ARBA00022679"/>
    </source>
</evidence>
<evidence type="ECO:0000256" key="12">
    <source>
        <dbReference type="ARBA" id="ARBA00048721"/>
    </source>
</evidence>
<dbReference type="InterPro" id="IPR006674">
    <property type="entry name" value="HD_domain"/>
</dbReference>
<dbReference type="SMART" id="SM00471">
    <property type="entry name" value="HDc"/>
    <property type="match status" value="1"/>
</dbReference>
<evidence type="ECO:0000256" key="11">
    <source>
        <dbReference type="ARBA" id="ARBA00023027"/>
    </source>
</evidence>
<dbReference type="PROSITE" id="PS51831">
    <property type="entry name" value="HD"/>
    <property type="match status" value="1"/>
</dbReference>
<dbReference type="Pfam" id="PF01966">
    <property type="entry name" value="HD"/>
    <property type="match status" value="1"/>
</dbReference>
<dbReference type="Gene3D" id="3.40.50.620">
    <property type="entry name" value="HUPs"/>
    <property type="match status" value="1"/>
</dbReference>
<accession>A0A9D9DG81</accession>
<keyword evidence="7 14" id="KW-0547">Nucleotide-binding</keyword>
<dbReference type="Gene3D" id="1.10.3210.10">
    <property type="entry name" value="Hypothetical protein af1432"/>
    <property type="match status" value="1"/>
</dbReference>
<sequence>MTNQREQKGLVVFGGSFDPIHNGHLRIARAAGAFLHADVAFLPAKKARWKSHCALPSDRLAMLEATIREDESKNGGDVRFLIDRTEIDSPSEDPDYTVLTLRRIKQSHPGVKLYLLLGADQVNKFPDWMEPEEITRLATPVYCPRPGEEIDINVASCYGFIPLGYGESGEVSSSKVRALQSLDIPDSVLRYIEDHRLYFVGEVAKRMGEHRLAHSISVANLSKRIALQNGLKSPEKAYIAGLLHDIAKEMREAEAKKEMGRSHPEYLDMPEWTYHQFNAVSIAQSEFGVEDGEILQAIEFHASAAPNIGDIAKIVYSADKIEPGRGYDSAYMIERCLEDLNEGFKLVLRENMAYLGSKGYSIDNRLTRQAVEFYLGKAQEK</sequence>
<evidence type="ECO:0000256" key="13">
    <source>
        <dbReference type="ARBA" id="ARBA00049417"/>
    </source>
</evidence>
<dbReference type="Proteomes" id="UP000823634">
    <property type="component" value="Unassembled WGS sequence"/>
</dbReference>
<dbReference type="InterPro" id="IPR005249">
    <property type="entry name" value="YqeK"/>
</dbReference>
<dbReference type="PANTHER" id="PTHR39321:SF3">
    <property type="entry name" value="PHOSPHOPANTETHEINE ADENYLYLTRANSFERASE"/>
    <property type="match status" value="1"/>
</dbReference>
<comment type="catalytic activity">
    <reaction evidence="13">
        <text>P(1),P(4)-bis(5'-adenosyl) tetraphosphate + H2O = 2 ADP + 2 H(+)</text>
        <dbReference type="Rhea" id="RHEA:24252"/>
        <dbReference type="ChEBI" id="CHEBI:15377"/>
        <dbReference type="ChEBI" id="CHEBI:15378"/>
        <dbReference type="ChEBI" id="CHEBI:58141"/>
        <dbReference type="ChEBI" id="CHEBI:456216"/>
        <dbReference type="EC" id="3.6.1.41"/>
    </reaction>
</comment>
<feature type="domain" description="HD" evidence="15">
    <location>
        <begin position="211"/>
        <end position="324"/>
    </location>
</feature>
<evidence type="ECO:0000256" key="3">
    <source>
        <dbReference type="ARBA" id="ARBA00022642"/>
    </source>
</evidence>
<keyword evidence="8 16" id="KW-0378">Hydrolase</keyword>
<evidence type="ECO:0000259" key="15">
    <source>
        <dbReference type="PROSITE" id="PS51831"/>
    </source>
</evidence>
<comment type="caution">
    <text evidence="16">The sequence shown here is derived from an EMBL/GenBank/DDBJ whole genome shotgun (WGS) entry which is preliminary data.</text>
</comment>
<keyword evidence="5 14" id="KW-0548">Nucleotidyltransferase</keyword>
<evidence type="ECO:0000256" key="5">
    <source>
        <dbReference type="ARBA" id="ARBA00022695"/>
    </source>
</evidence>
<keyword evidence="11 14" id="KW-0520">NAD</keyword>
<reference evidence="16" key="2">
    <citation type="journal article" date="2021" name="PeerJ">
        <title>Extensive microbial diversity within the chicken gut microbiome revealed by metagenomics and culture.</title>
        <authorList>
            <person name="Gilroy R."/>
            <person name="Ravi A."/>
            <person name="Getino M."/>
            <person name="Pursley I."/>
            <person name="Horton D.L."/>
            <person name="Alikhan N.F."/>
            <person name="Baker D."/>
            <person name="Gharbi K."/>
            <person name="Hall N."/>
            <person name="Watson M."/>
            <person name="Adriaenssens E.M."/>
            <person name="Foster-Nyarko E."/>
            <person name="Jarju S."/>
            <person name="Secka A."/>
            <person name="Antonio M."/>
            <person name="Oren A."/>
            <person name="Chaudhuri R.R."/>
            <person name="La Ragione R."/>
            <person name="Hildebrand F."/>
            <person name="Pallen M.J."/>
        </authorList>
    </citation>
    <scope>NUCLEOTIDE SEQUENCE</scope>
    <source>
        <strain evidence="16">17113</strain>
    </source>
</reference>
<dbReference type="SUPFAM" id="SSF109604">
    <property type="entry name" value="HD-domain/PDEase-like"/>
    <property type="match status" value="1"/>
</dbReference>
<organism evidence="16 17">
    <name type="scientific">Candidatus Alloenteromonas pullistercoris</name>
    <dbReference type="NCBI Taxonomy" id="2840785"/>
    <lineage>
        <taxon>Bacteria</taxon>
        <taxon>Bacillati</taxon>
        <taxon>Bacillota</taxon>
        <taxon>Bacillota incertae sedis</taxon>
        <taxon>Candidatus Alloenteromonas</taxon>
    </lineage>
</organism>
<evidence type="ECO:0000313" key="16">
    <source>
        <dbReference type="EMBL" id="MBO8426312.1"/>
    </source>
</evidence>
<keyword evidence="3 14" id="KW-0662">Pyridine nucleotide biosynthesis</keyword>
<comment type="pathway">
    <text evidence="2 14">Cofactor biosynthesis; NAD(+) biosynthesis; deamido-NAD(+) from nicotinate D-ribonucleotide: step 1/1.</text>
</comment>
<dbReference type="GO" id="GO:0004515">
    <property type="term" value="F:nicotinate-nucleotide adenylyltransferase activity"/>
    <property type="evidence" value="ECO:0007669"/>
    <property type="project" value="UniProtKB-UniRule"/>
</dbReference>
<evidence type="ECO:0000256" key="1">
    <source>
        <dbReference type="ARBA" id="ARBA00002324"/>
    </source>
</evidence>
<dbReference type="SUPFAM" id="SSF52374">
    <property type="entry name" value="Nucleotidylyl transferase"/>
    <property type="match status" value="1"/>
</dbReference>
<evidence type="ECO:0000313" key="17">
    <source>
        <dbReference type="Proteomes" id="UP000823634"/>
    </source>
</evidence>
<keyword evidence="9 14" id="KW-0067">ATP-binding</keyword>
<dbReference type="EMBL" id="JADINA010000021">
    <property type="protein sequence ID" value="MBO8426312.1"/>
    <property type="molecule type" value="Genomic_DNA"/>
</dbReference>
<dbReference type="NCBIfam" id="TIGR00488">
    <property type="entry name" value="bis(5'-nucleosyl)-tetraphosphatase (symmetrical) YqeK"/>
    <property type="match status" value="1"/>
</dbReference>
<evidence type="ECO:0000256" key="6">
    <source>
        <dbReference type="ARBA" id="ARBA00022723"/>
    </source>
</evidence>
<dbReference type="InterPro" id="IPR014729">
    <property type="entry name" value="Rossmann-like_a/b/a_fold"/>
</dbReference>
<gene>
    <name evidence="16" type="primary">yqeK</name>
    <name evidence="14" type="synonym">nadD</name>
    <name evidence="16" type="ORF">IAC61_03210</name>
</gene>
<dbReference type="CDD" id="cd00077">
    <property type="entry name" value="HDc"/>
    <property type="match status" value="1"/>
</dbReference>
<comment type="similarity">
    <text evidence="14">Belongs to the NadD family.</text>
</comment>